<name>A0A371ASD5_9FIRM</name>
<dbReference type="RefSeq" id="WP_115482881.1">
    <property type="nucleotide sequence ID" value="NZ_QRCT01000049.1"/>
</dbReference>
<evidence type="ECO:0000313" key="1">
    <source>
        <dbReference type="EMBL" id="RDU22471.1"/>
    </source>
</evidence>
<comment type="caution">
    <text evidence="1">The sequence shown here is derived from an EMBL/GenBank/DDBJ whole genome shotgun (WGS) entry which is preliminary data.</text>
</comment>
<keyword evidence="2" id="KW-1185">Reference proteome</keyword>
<reference evidence="1 2" key="1">
    <citation type="submission" date="2018-07" db="EMBL/GenBank/DDBJ databases">
        <title>Anaerosacharophilus polymeroproducens gen. nov. sp. nov., an anaerobic bacterium isolated from salt field.</title>
        <authorList>
            <person name="Kim W."/>
            <person name="Yang S.-H."/>
            <person name="Oh J."/>
            <person name="Lee J.-H."/>
            <person name="Kwon K.K."/>
        </authorList>
    </citation>
    <scope>NUCLEOTIDE SEQUENCE [LARGE SCALE GENOMIC DNA]</scope>
    <source>
        <strain evidence="1 2">MCWD5</strain>
    </source>
</reference>
<organism evidence="1 2">
    <name type="scientific">Anaerosacchariphilus polymeriproducens</name>
    <dbReference type="NCBI Taxonomy" id="1812858"/>
    <lineage>
        <taxon>Bacteria</taxon>
        <taxon>Bacillati</taxon>
        <taxon>Bacillota</taxon>
        <taxon>Clostridia</taxon>
        <taxon>Lachnospirales</taxon>
        <taxon>Lachnospiraceae</taxon>
        <taxon>Anaerosacchariphilus</taxon>
    </lineage>
</organism>
<dbReference type="OrthoDB" id="9780343at2"/>
<dbReference type="Proteomes" id="UP000255036">
    <property type="component" value="Unassembled WGS sequence"/>
</dbReference>
<dbReference type="AlphaFoldDB" id="A0A371ASD5"/>
<dbReference type="EMBL" id="QRCT01000049">
    <property type="protein sequence ID" value="RDU22471.1"/>
    <property type="molecule type" value="Genomic_DNA"/>
</dbReference>
<proteinExistence type="predicted"/>
<evidence type="ECO:0000313" key="2">
    <source>
        <dbReference type="Proteomes" id="UP000255036"/>
    </source>
</evidence>
<accession>A0A371ASD5</accession>
<dbReference type="InterPro" id="IPR018708">
    <property type="entry name" value="DUF2225"/>
</dbReference>
<gene>
    <name evidence="1" type="ORF">DWV06_14370</name>
</gene>
<sequence>MSSLFDGLEKFGMKNDGAIDLFEQKKEEVETKEEVSKDASLQEEDFLLHKKVMCPVCDKEIVIKTVKNSKIRRLEADKDLRPRFEVVDVLKYDVVACPHCGFAILGMYLKDITSIQIRLIRENISSKFKASARVKEEMEDYTYEKAMERYKLALLNAVVRKARDSEKAYICLKAAWTIRGQMEEMQKNPQEWEKNKERLQKEEEEFMKNAYEGFLIAISKEQFPMCGMQQDTVDYILSVLAMRFEKYDTASKLISGILSSKTTSRRMKDKTLDIKTELLEKIRSSKS</sequence>
<dbReference type="Pfam" id="PF09986">
    <property type="entry name" value="DUF2225"/>
    <property type="match status" value="1"/>
</dbReference>
<protein>
    <submittedName>
        <fullName evidence="1">DUF2225 domain-containing protein</fullName>
    </submittedName>
</protein>